<reference evidence="1 2" key="1">
    <citation type="submission" date="2017-07" db="EMBL/GenBank/DDBJ databases">
        <title>Draft genome of Ochrobactrum lupini type strain LUP21.</title>
        <authorList>
            <person name="Krzyzanowska D.M."/>
            <person name="Jafra S."/>
        </authorList>
    </citation>
    <scope>NUCLEOTIDE SEQUENCE [LARGE SCALE GENOMIC DNA]</scope>
    <source>
        <strain evidence="1 2">LUP21</strain>
    </source>
</reference>
<evidence type="ECO:0000313" key="2">
    <source>
        <dbReference type="Proteomes" id="UP000216363"/>
    </source>
</evidence>
<proteinExistence type="predicted"/>
<dbReference type="EMBL" id="NNRN01000055">
    <property type="protein sequence ID" value="OYR26293.1"/>
    <property type="molecule type" value="Genomic_DNA"/>
</dbReference>
<evidence type="ECO:0000313" key="1">
    <source>
        <dbReference type="EMBL" id="OYR26293.1"/>
    </source>
</evidence>
<dbReference type="AlphaFoldDB" id="A0A256GGP0"/>
<organism evidence="1 2">
    <name type="scientific">Brucella lupini</name>
    <dbReference type="NCBI Taxonomy" id="255457"/>
    <lineage>
        <taxon>Bacteria</taxon>
        <taxon>Pseudomonadati</taxon>
        <taxon>Pseudomonadota</taxon>
        <taxon>Alphaproteobacteria</taxon>
        <taxon>Hyphomicrobiales</taxon>
        <taxon>Brucellaceae</taxon>
        <taxon>Brucella/Ochrobactrum group</taxon>
        <taxon>Brucella</taxon>
    </lineage>
</organism>
<sequence>MAIRPDYNIGELTLVAGEEEFTTSGSALQTAAIQAGDSIIAPSGHVLIIASITGQNSGTLFLPCPAAAAGTDLPLRIRFQPDGSRYQGAVRVLIDLLSSGNLEAFAALVGSAGLVPIFTGVGTMDLADPATFGIQDPNGTLAQVVTNGAQASGFIGGPTLSLTQGVPLPSSDVVGASTIYVIPSPSNLVELYDGQLWRSRSFSAFSLSIAGYGASTAYDVYAFLDGENVGFGCKSWASSTDRGTGGGSAEVSLFQGRVVNRYAISLASNGSSFTIPAQKATLIGSFLTSGAGITDDSASNRLLSNLMNVANKDLLFQWPDASWSGSGAQWVKAKNGNGFSRVRVFQCMAGRRLNVDVVGHGRNASSATEILHVAIGINSTNPVSQIGSPAITTNGTTARASASFNGAAAIGVSEYIWLEYAINGSSVWTGVNGGTKSGMIGGVII</sequence>
<gene>
    <name evidence="1" type="ORF">CES86_3761</name>
</gene>
<protein>
    <submittedName>
        <fullName evidence="1">Uncharacterized protein</fullName>
    </submittedName>
</protein>
<name>A0A256GGP0_9HYPH</name>
<comment type="caution">
    <text evidence="1">The sequence shown here is derived from an EMBL/GenBank/DDBJ whole genome shotgun (WGS) entry which is preliminary data.</text>
</comment>
<dbReference type="Proteomes" id="UP000216363">
    <property type="component" value="Unassembled WGS sequence"/>
</dbReference>
<dbReference type="RefSeq" id="WP_192802351.1">
    <property type="nucleotide sequence ID" value="NZ_JBHEEP010000030.1"/>
</dbReference>
<accession>A0A256GGP0</accession>